<name>A0A512DKI1_9PROT</name>
<proteinExistence type="predicted"/>
<dbReference type="InterPro" id="IPR028976">
    <property type="entry name" value="CheC-like_sf"/>
</dbReference>
<dbReference type="PANTHER" id="PTHR43693:SF1">
    <property type="entry name" value="PROTEIN PHOSPHATASE CHEZ"/>
    <property type="match status" value="1"/>
</dbReference>
<organism evidence="3 4">
    <name type="scientific">Skermanella aerolata</name>
    <dbReference type="NCBI Taxonomy" id="393310"/>
    <lineage>
        <taxon>Bacteria</taxon>
        <taxon>Pseudomonadati</taxon>
        <taxon>Pseudomonadota</taxon>
        <taxon>Alphaproteobacteria</taxon>
        <taxon>Rhodospirillales</taxon>
        <taxon>Azospirillaceae</taxon>
        <taxon>Skermanella</taxon>
    </lineage>
</organism>
<reference evidence="3 4" key="1">
    <citation type="submission" date="2019-07" db="EMBL/GenBank/DDBJ databases">
        <title>Whole genome shotgun sequence of Skermanella aerolata NBRC 106429.</title>
        <authorList>
            <person name="Hosoyama A."/>
            <person name="Uohara A."/>
            <person name="Ohji S."/>
            <person name="Ichikawa N."/>
        </authorList>
    </citation>
    <scope>NUCLEOTIDE SEQUENCE [LARGE SCALE GENOMIC DNA]</scope>
    <source>
        <strain evidence="3 4">NBRC 106429</strain>
    </source>
</reference>
<dbReference type="OrthoDB" id="274823at2"/>
<protein>
    <recommendedName>
        <fullName evidence="5">Chemotaxis protein CheC</fullName>
    </recommendedName>
</protein>
<keyword evidence="4" id="KW-1185">Reference proteome</keyword>
<keyword evidence="2" id="KW-0378">Hydrolase</keyword>
<dbReference type="AlphaFoldDB" id="A0A512DKI1"/>
<comment type="caution">
    <text evidence="3">The sequence shown here is derived from an EMBL/GenBank/DDBJ whole genome shotgun (WGS) entry which is preliminary data.</text>
</comment>
<dbReference type="InterPro" id="IPR050992">
    <property type="entry name" value="CheZ_family_phosphatases"/>
</dbReference>
<dbReference type="GO" id="GO:0006935">
    <property type="term" value="P:chemotaxis"/>
    <property type="evidence" value="ECO:0007669"/>
    <property type="project" value="UniProtKB-KW"/>
</dbReference>
<dbReference type="Proteomes" id="UP000321523">
    <property type="component" value="Unassembled WGS sequence"/>
</dbReference>
<evidence type="ECO:0000313" key="3">
    <source>
        <dbReference type="EMBL" id="GEO36979.1"/>
    </source>
</evidence>
<dbReference type="SUPFAM" id="SSF103039">
    <property type="entry name" value="CheC-like"/>
    <property type="match status" value="1"/>
</dbReference>
<dbReference type="EMBL" id="BJYZ01000003">
    <property type="protein sequence ID" value="GEO36979.1"/>
    <property type="molecule type" value="Genomic_DNA"/>
</dbReference>
<evidence type="ECO:0008006" key="5">
    <source>
        <dbReference type="Google" id="ProtNLM"/>
    </source>
</evidence>
<gene>
    <name evidence="3" type="ORF">SAE02_11270</name>
</gene>
<dbReference type="CDD" id="cd17910">
    <property type="entry name" value="CheC_ClassII"/>
    <property type="match status" value="1"/>
</dbReference>
<keyword evidence="1" id="KW-0145">Chemotaxis</keyword>
<evidence type="ECO:0000256" key="2">
    <source>
        <dbReference type="ARBA" id="ARBA00022801"/>
    </source>
</evidence>
<sequence length="204" mass="22091">MELSDPERDAIIELFNLGMGRAAGALGQMVDAEVSLSVPSLDIIRRTNAPEQLGCPIGQRICAVRQTFAGPFDGQAMLIFPEGSSLELVRRLLPDSPPIGDMTDLEEEALTEVGNVILNHCLASFANLLHAEIRTEIPVYQIGRPEEIVGATGASSTNAYVLLIRVDFGLFAQRIEGHVLFLQDIASIQAFQAAIRAFLASMDQ</sequence>
<dbReference type="PANTHER" id="PTHR43693">
    <property type="entry name" value="PROTEIN PHOSPHATASE CHEZ"/>
    <property type="match status" value="1"/>
</dbReference>
<evidence type="ECO:0000313" key="4">
    <source>
        <dbReference type="Proteomes" id="UP000321523"/>
    </source>
</evidence>
<accession>A0A512DKI1</accession>
<dbReference type="GO" id="GO:0016787">
    <property type="term" value="F:hydrolase activity"/>
    <property type="evidence" value="ECO:0007669"/>
    <property type="project" value="UniProtKB-KW"/>
</dbReference>
<evidence type="ECO:0000256" key="1">
    <source>
        <dbReference type="ARBA" id="ARBA00022500"/>
    </source>
</evidence>
<dbReference type="Gene3D" id="3.40.1550.10">
    <property type="entry name" value="CheC-like"/>
    <property type="match status" value="1"/>
</dbReference>
<dbReference type="RefSeq" id="WP_044426017.1">
    <property type="nucleotide sequence ID" value="NZ_BJYZ01000003.1"/>
</dbReference>